<keyword evidence="2" id="KW-0732">Signal</keyword>
<evidence type="ECO:0000256" key="2">
    <source>
        <dbReference type="SAM" id="SignalP"/>
    </source>
</evidence>
<reference evidence="3" key="1">
    <citation type="submission" date="2023-03" db="EMBL/GenBank/DDBJ databases">
        <title>Massive genome expansion in bonnet fungi (Mycena s.s.) driven by repeated elements and novel gene families across ecological guilds.</title>
        <authorList>
            <consortium name="Lawrence Berkeley National Laboratory"/>
            <person name="Harder C.B."/>
            <person name="Miyauchi S."/>
            <person name="Viragh M."/>
            <person name="Kuo A."/>
            <person name="Thoen E."/>
            <person name="Andreopoulos B."/>
            <person name="Lu D."/>
            <person name="Skrede I."/>
            <person name="Drula E."/>
            <person name="Henrissat B."/>
            <person name="Morin E."/>
            <person name="Kohler A."/>
            <person name="Barry K."/>
            <person name="LaButti K."/>
            <person name="Morin E."/>
            <person name="Salamov A."/>
            <person name="Lipzen A."/>
            <person name="Mereny Z."/>
            <person name="Hegedus B."/>
            <person name="Baldrian P."/>
            <person name="Stursova M."/>
            <person name="Weitz H."/>
            <person name="Taylor A."/>
            <person name="Grigoriev I.V."/>
            <person name="Nagy L.G."/>
            <person name="Martin F."/>
            <person name="Kauserud H."/>
        </authorList>
    </citation>
    <scope>NUCLEOTIDE SEQUENCE</scope>
    <source>
        <strain evidence="3">CBHHK002</strain>
    </source>
</reference>
<gene>
    <name evidence="3" type="ORF">DFH08DRAFT_242741</name>
</gene>
<sequence>MRIANQGGACTMIWGWRWIRACRCVAPIPFLPCLPYIHAPGRPSLTQPSHTAPAQRRRCLKVKSDAQARNEPCACPSSAARPRLQRALSRHALHARRSPSRLDPTSSSGRFQLYTHPARPLHLRSVDSACTSPLTPEHRVLTPATNLHPAQIQGRLYDPARARDAGTGSSHPHSLSCSYPVSLAYSPSSLALLILSLTCRSFEPADVNHASARMSSLALACARAGVDQLAASLRSANATSRCTCPSPGSTPNAPRL</sequence>
<keyword evidence="4" id="KW-1185">Reference proteome</keyword>
<dbReference type="AlphaFoldDB" id="A0AAD6ZUL5"/>
<organism evidence="3 4">
    <name type="scientific">Mycena albidolilacea</name>
    <dbReference type="NCBI Taxonomy" id="1033008"/>
    <lineage>
        <taxon>Eukaryota</taxon>
        <taxon>Fungi</taxon>
        <taxon>Dikarya</taxon>
        <taxon>Basidiomycota</taxon>
        <taxon>Agaricomycotina</taxon>
        <taxon>Agaricomycetes</taxon>
        <taxon>Agaricomycetidae</taxon>
        <taxon>Agaricales</taxon>
        <taxon>Marasmiineae</taxon>
        <taxon>Mycenaceae</taxon>
        <taxon>Mycena</taxon>
    </lineage>
</organism>
<feature type="region of interest" description="Disordered" evidence="1">
    <location>
        <begin position="90"/>
        <end position="110"/>
    </location>
</feature>
<proteinExistence type="predicted"/>
<evidence type="ECO:0000256" key="1">
    <source>
        <dbReference type="SAM" id="MobiDB-lite"/>
    </source>
</evidence>
<feature type="compositionally biased region" description="Basic residues" evidence="1">
    <location>
        <begin position="90"/>
        <end position="99"/>
    </location>
</feature>
<comment type="caution">
    <text evidence="3">The sequence shown here is derived from an EMBL/GenBank/DDBJ whole genome shotgun (WGS) entry which is preliminary data.</text>
</comment>
<evidence type="ECO:0000313" key="3">
    <source>
        <dbReference type="EMBL" id="KAJ7340575.1"/>
    </source>
</evidence>
<feature type="chain" id="PRO_5042201870" evidence="2">
    <location>
        <begin position="22"/>
        <end position="256"/>
    </location>
</feature>
<dbReference type="EMBL" id="JARIHO010000026">
    <property type="protein sequence ID" value="KAJ7340575.1"/>
    <property type="molecule type" value="Genomic_DNA"/>
</dbReference>
<dbReference type="Proteomes" id="UP001218218">
    <property type="component" value="Unassembled WGS sequence"/>
</dbReference>
<accession>A0AAD6ZUL5</accession>
<evidence type="ECO:0000313" key="4">
    <source>
        <dbReference type="Proteomes" id="UP001218218"/>
    </source>
</evidence>
<name>A0AAD6ZUL5_9AGAR</name>
<feature type="signal peptide" evidence="2">
    <location>
        <begin position="1"/>
        <end position="21"/>
    </location>
</feature>
<protein>
    <submittedName>
        <fullName evidence="3">Uncharacterized protein</fullName>
    </submittedName>
</protein>